<dbReference type="SUPFAM" id="SSF47598">
    <property type="entry name" value="Ribbon-helix-helix"/>
    <property type="match status" value="1"/>
</dbReference>
<dbReference type="OrthoDB" id="129817at2"/>
<keyword evidence="2" id="KW-1185">Reference proteome</keyword>
<dbReference type="EMBL" id="NQWI01000241">
    <property type="protein sequence ID" value="PDV99140.1"/>
    <property type="molecule type" value="Genomic_DNA"/>
</dbReference>
<dbReference type="AlphaFoldDB" id="A0A2A6RD77"/>
<proteinExistence type="predicted"/>
<dbReference type="InterPro" id="IPR010985">
    <property type="entry name" value="Ribbon_hlx_hlx"/>
</dbReference>
<name>A0A2A6RD77_9CHLR</name>
<accession>A0A2A6RD77</accession>
<sequence length="81" mass="9202">MERASITLDLPKTMVQRIERLANQRQMSVTHLVTQTLEQLVAHDESYALARQRHLQSLAHAADLGTGGQLLNTRDELHARF</sequence>
<evidence type="ECO:0000313" key="1">
    <source>
        <dbReference type="EMBL" id="PDV99140.1"/>
    </source>
</evidence>
<dbReference type="Proteomes" id="UP000220527">
    <property type="component" value="Unassembled WGS sequence"/>
</dbReference>
<reference evidence="2" key="1">
    <citation type="submission" date="2017-08" db="EMBL/GenBank/DDBJ databases">
        <authorList>
            <person name="Grouzdev D.S."/>
            <person name="Gaisin V.A."/>
            <person name="Rysina M.S."/>
            <person name="Gorlenko V.M."/>
        </authorList>
    </citation>
    <scope>NUCLEOTIDE SEQUENCE [LARGE SCALE GENOMIC DNA]</scope>
    <source>
        <strain evidence="2">Kir15-3F</strain>
    </source>
</reference>
<gene>
    <name evidence="1" type="ORF">CJ255_21690</name>
</gene>
<protein>
    <recommendedName>
        <fullName evidence="3">CopG family transcriptional regulator</fullName>
    </recommendedName>
</protein>
<dbReference type="RefSeq" id="WP_097646155.1">
    <property type="nucleotide sequence ID" value="NZ_NQWI01000241.1"/>
</dbReference>
<dbReference type="GO" id="GO:0006355">
    <property type="term" value="P:regulation of DNA-templated transcription"/>
    <property type="evidence" value="ECO:0007669"/>
    <property type="project" value="InterPro"/>
</dbReference>
<organism evidence="1 2">
    <name type="scientific">Candidatus Viridilinea mediisalina</name>
    <dbReference type="NCBI Taxonomy" id="2024553"/>
    <lineage>
        <taxon>Bacteria</taxon>
        <taxon>Bacillati</taxon>
        <taxon>Chloroflexota</taxon>
        <taxon>Chloroflexia</taxon>
        <taxon>Chloroflexales</taxon>
        <taxon>Chloroflexineae</taxon>
        <taxon>Oscillochloridaceae</taxon>
        <taxon>Candidatus Viridilinea</taxon>
    </lineage>
</organism>
<comment type="caution">
    <text evidence="1">The sequence shown here is derived from an EMBL/GenBank/DDBJ whole genome shotgun (WGS) entry which is preliminary data.</text>
</comment>
<evidence type="ECO:0008006" key="3">
    <source>
        <dbReference type="Google" id="ProtNLM"/>
    </source>
</evidence>
<evidence type="ECO:0000313" key="2">
    <source>
        <dbReference type="Proteomes" id="UP000220527"/>
    </source>
</evidence>